<evidence type="ECO:0008006" key="4">
    <source>
        <dbReference type="Google" id="ProtNLM"/>
    </source>
</evidence>
<dbReference type="AlphaFoldDB" id="A0A0C2CSD1"/>
<feature type="region of interest" description="Disordered" evidence="1">
    <location>
        <begin position="567"/>
        <end position="603"/>
    </location>
</feature>
<evidence type="ECO:0000313" key="3">
    <source>
        <dbReference type="Proteomes" id="UP000031599"/>
    </source>
</evidence>
<organism evidence="2 3">
    <name type="scientific">Enhygromyxa salina</name>
    <dbReference type="NCBI Taxonomy" id="215803"/>
    <lineage>
        <taxon>Bacteria</taxon>
        <taxon>Pseudomonadati</taxon>
        <taxon>Myxococcota</taxon>
        <taxon>Polyangia</taxon>
        <taxon>Nannocystales</taxon>
        <taxon>Nannocystaceae</taxon>
        <taxon>Enhygromyxa</taxon>
    </lineage>
</organism>
<sequence length="629" mass="68372">MKHALLIGVEDDHPEQRFRPGPSLAAMQGLLRDLGGWTITRVEAASAQRAGILAALAQLEARIEPDDSCLFYFAGHGGIVEIGDANPPLGGRPVFYITAARPTPAWSFEAVLDIELSLGLARIDRICGNVSAILDCCYSARLVRGPIWPLSASPAWLRDLASQLGDAPLDPISRPPSHPRILRLAASSSLRRTFPTTQADGHLGRLTQLFVEVVREAALRVDRLTWDAVVHRVREQAIWLLGCEDQWVSLAGPRRRLVFSDREAPLPRTIGFVPREGGRGGFIRAGALQGVQIGDEWGLAGLTLNDDLQPRWQGRLRVVATDLNRALLEPVGDDVAAKPGTSAHLLGVRQRTPVRVIGPATLAAAVRNSPWLVVANGETGAAVDVLCVHHETLETRSANDEFTRSCFADDARGLAAAVEQLEDWARARLLLGVARSRAPSDAGPIVVSWGRHAPEVGRNTCCDLTDMKMPRAHVGDRLYVRISRTSEPGEWFVSAFMIDVAGRPKLLDASEPDGRELLSGETMQIGWQPHQPGQSLELSWPKGARGERAHPMAIVILASQRPIMVGHLVPGGHDHQLPSDQPRPRRARTRGHLSQPRPRTGPELARAWAATLIRCELDPRPRAPAGGAA</sequence>
<evidence type="ECO:0000313" key="2">
    <source>
        <dbReference type="EMBL" id="KIG12555.1"/>
    </source>
</evidence>
<dbReference type="Proteomes" id="UP000031599">
    <property type="component" value="Unassembled WGS sequence"/>
</dbReference>
<protein>
    <recommendedName>
        <fullName evidence="4">Caspase domain protein</fullName>
    </recommendedName>
</protein>
<comment type="caution">
    <text evidence="2">The sequence shown here is derived from an EMBL/GenBank/DDBJ whole genome shotgun (WGS) entry which is preliminary data.</text>
</comment>
<gene>
    <name evidence="2" type="ORF">DB30_01265</name>
</gene>
<name>A0A0C2CSD1_9BACT</name>
<accession>A0A0C2CSD1</accession>
<reference evidence="2 3" key="1">
    <citation type="submission" date="2014-12" db="EMBL/GenBank/DDBJ databases">
        <title>Genome assembly of Enhygromyxa salina DSM 15201.</title>
        <authorList>
            <person name="Sharma G."/>
            <person name="Subramanian S."/>
        </authorList>
    </citation>
    <scope>NUCLEOTIDE SEQUENCE [LARGE SCALE GENOMIC DNA]</scope>
    <source>
        <strain evidence="2 3">DSM 15201</strain>
    </source>
</reference>
<dbReference type="EMBL" id="JMCC02000126">
    <property type="protein sequence ID" value="KIG12555.1"/>
    <property type="molecule type" value="Genomic_DNA"/>
</dbReference>
<dbReference type="Gene3D" id="3.40.50.1460">
    <property type="match status" value="1"/>
</dbReference>
<evidence type="ECO:0000256" key="1">
    <source>
        <dbReference type="SAM" id="MobiDB-lite"/>
    </source>
</evidence>
<dbReference type="RefSeq" id="WP_052557509.1">
    <property type="nucleotide sequence ID" value="NZ_JMCC02000126.1"/>
</dbReference>
<proteinExistence type="predicted"/>